<protein>
    <recommendedName>
        <fullName evidence="1">Protein kinase domain-containing protein</fullName>
    </recommendedName>
</protein>
<dbReference type="AlphaFoldDB" id="A0A2J6T5U1"/>
<dbReference type="InterPro" id="IPR000719">
    <property type="entry name" value="Prot_kinase_dom"/>
</dbReference>
<dbReference type="Gene3D" id="1.10.510.10">
    <property type="entry name" value="Transferase(Phosphotransferase) domain 1"/>
    <property type="match status" value="1"/>
</dbReference>
<dbReference type="PROSITE" id="PS50011">
    <property type="entry name" value="PROTEIN_KINASE_DOM"/>
    <property type="match status" value="1"/>
</dbReference>
<dbReference type="EMBL" id="KZ613822">
    <property type="protein sequence ID" value="PMD58390.1"/>
    <property type="molecule type" value="Genomic_DNA"/>
</dbReference>
<dbReference type="GO" id="GO:0004672">
    <property type="term" value="F:protein kinase activity"/>
    <property type="evidence" value="ECO:0007669"/>
    <property type="project" value="InterPro"/>
</dbReference>
<accession>A0A2J6T5U1</accession>
<dbReference type="Proteomes" id="UP000235371">
    <property type="component" value="Unassembled WGS sequence"/>
</dbReference>
<evidence type="ECO:0000313" key="2">
    <source>
        <dbReference type="EMBL" id="PMD58390.1"/>
    </source>
</evidence>
<dbReference type="OrthoDB" id="4062651at2759"/>
<dbReference type="RefSeq" id="XP_024735294.1">
    <property type="nucleotide sequence ID" value="XM_024878202.1"/>
</dbReference>
<evidence type="ECO:0000313" key="3">
    <source>
        <dbReference type="Proteomes" id="UP000235371"/>
    </source>
</evidence>
<proteinExistence type="predicted"/>
<organism evidence="2 3">
    <name type="scientific">Hyaloscypha bicolor E</name>
    <dbReference type="NCBI Taxonomy" id="1095630"/>
    <lineage>
        <taxon>Eukaryota</taxon>
        <taxon>Fungi</taxon>
        <taxon>Dikarya</taxon>
        <taxon>Ascomycota</taxon>
        <taxon>Pezizomycotina</taxon>
        <taxon>Leotiomycetes</taxon>
        <taxon>Helotiales</taxon>
        <taxon>Hyaloscyphaceae</taxon>
        <taxon>Hyaloscypha</taxon>
        <taxon>Hyaloscypha bicolor</taxon>
    </lineage>
</organism>
<evidence type="ECO:0000259" key="1">
    <source>
        <dbReference type="PROSITE" id="PS50011"/>
    </source>
</evidence>
<dbReference type="STRING" id="1095630.A0A2J6T5U1"/>
<name>A0A2J6T5U1_9HELO</name>
<dbReference type="InParanoid" id="A0A2J6T5U1"/>
<feature type="domain" description="Protein kinase" evidence="1">
    <location>
        <begin position="207"/>
        <end position="520"/>
    </location>
</feature>
<dbReference type="InterPro" id="IPR011009">
    <property type="entry name" value="Kinase-like_dom_sf"/>
</dbReference>
<gene>
    <name evidence="2" type="ORF">K444DRAFT_591681</name>
</gene>
<dbReference type="SUPFAM" id="SSF56112">
    <property type="entry name" value="Protein kinase-like (PK-like)"/>
    <property type="match status" value="1"/>
</dbReference>
<dbReference type="GO" id="GO:0005524">
    <property type="term" value="F:ATP binding"/>
    <property type="evidence" value="ECO:0007669"/>
    <property type="project" value="InterPro"/>
</dbReference>
<dbReference type="GeneID" id="36586279"/>
<sequence>MVDISASLIDAIGFPTCALSPEETVRKKTSKKLTEWDVSILNPKNRIDCAQPFCNSKLGWRIDGCADLGTRFFVIPITLLPDLPPLRIDLVIPDQIEHSNELRVAFESSISATLTDSRVGKLGISHHLCHILDHWSRSNPNFLAEFRSLPFGSQLIISEVTGSKYSPVLVNPAHDLERNLLSLNALAALWKNDILPLDFPPILDLQALRLTSQIQDTVSLVYIPSQDNKTFIFKSNVTEPEYLYHELKVLLTLAPHPHLVSRPLFLVTKRCAFGGKIAVCGFILPYYLGGPLKDVLPSQMVKGILNLPTQIKWATQITEVLQHIYASRSFYPDLRPENIVLHPCQTSGACDESGSLNTVLIDFEQRGNWYAWSAPEVLYYEYLSYILSALPTTRTTHYALLFNTYFPSANAPPYPQEGSDRYRNPKEGYCYSWLRLTHQQREAATVFALGKLLWCIFEGQGSVCRNLRNTARYEPTMEFPEFRTSVEKVRELIWECTWDAPEWRGEKEKVVRVGGRIEVLGKTAREEGVLHVAREWWMRELNVMEEWLAKQDSGEKRSQRLTLREVRDRLLDIKKDVC</sequence>
<reference evidence="2 3" key="1">
    <citation type="submission" date="2016-04" db="EMBL/GenBank/DDBJ databases">
        <title>A degradative enzymes factory behind the ericoid mycorrhizal symbiosis.</title>
        <authorList>
            <consortium name="DOE Joint Genome Institute"/>
            <person name="Martino E."/>
            <person name="Morin E."/>
            <person name="Grelet G."/>
            <person name="Kuo A."/>
            <person name="Kohler A."/>
            <person name="Daghino S."/>
            <person name="Barry K."/>
            <person name="Choi C."/>
            <person name="Cichocki N."/>
            <person name="Clum A."/>
            <person name="Copeland A."/>
            <person name="Hainaut M."/>
            <person name="Haridas S."/>
            <person name="Labutti K."/>
            <person name="Lindquist E."/>
            <person name="Lipzen A."/>
            <person name="Khouja H.-R."/>
            <person name="Murat C."/>
            <person name="Ohm R."/>
            <person name="Olson A."/>
            <person name="Spatafora J."/>
            <person name="Veneault-Fourrey C."/>
            <person name="Henrissat B."/>
            <person name="Grigoriev I."/>
            <person name="Martin F."/>
            <person name="Perotto S."/>
        </authorList>
    </citation>
    <scope>NUCLEOTIDE SEQUENCE [LARGE SCALE GENOMIC DNA]</scope>
    <source>
        <strain evidence="2 3">E</strain>
    </source>
</reference>
<keyword evidence="3" id="KW-1185">Reference proteome</keyword>